<dbReference type="EMBL" id="MU863888">
    <property type="protein sequence ID" value="KAK4203559.1"/>
    <property type="molecule type" value="Genomic_DNA"/>
</dbReference>
<evidence type="ECO:0000256" key="3">
    <source>
        <dbReference type="ARBA" id="ARBA00006757"/>
    </source>
</evidence>
<dbReference type="PANTHER" id="PTHR42038:SF2">
    <property type="entry name" value="TERPENE CYCLASE AUSL"/>
    <property type="match status" value="1"/>
</dbReference>
<dbReference type="Proteomes" id="UP001303160">
    <property type="component" value="Unassembled WGS sequence"/>
</dbReference>
<feature type="transmembrane region" description="Helical" evidence="7">
    <location>
        <begin position="105"/>
        <end position="128"/>
    </location>
</feature>
<feature type="transmembrane region" description="Helical" evidence="7">
    <location>
        <begin position="225"/>
        <end position="243"/>
    </location>
</feature>
<keyword evidence="4 7" id="KW-0812">Transmembrane</keyword>
<evidence type="ECO:0000256" key="2">
    <source>
        <dbReference type="ARBA" id="ARBA00005179"/>
    </source>
</evidence>
<dbReference type="GO" id="GO:0016829">
    <property type="term" value="F:lyase activity"/>
    <property type="evidence" value="ECO:0007669"/>
    <property type="project" value="InterPro"/>
</dbReference>
<comment type="similarity">
    <text evidence="3">Belongs to the paxB family.</text>
</comment>
<keyword evidence="5 7" id="KW-1133">Transmembrane helix</keyword>
<evidence type="ECO:0000256" key="5">
    <source>
        <dbReference type="ARBA" id="ARBA00022989"/>
    </source>
</evidence>
<dbReference type="AlphaFoldDB" id="A0AAN7AYF0"/>
<comment type="caution">
    <text evidence="8">The sequence shown here is derived from an EMBL/GenBank/DDBJ whole genome shotgun (WGS) entry which is preliminary data.</text>
</comment>
<reference evidence="8" key="1">
    <citation type="journal article" date="2023" name="Mol. Phylogenet. Evol.">
        <title>Genome-scale phylogeny and comparative genomics of the fungal order Sordariales.</title>
        <authorList>
            <person name="Hensen N."/>
            <person name="Bonometti L."/>
            <person name="Westerberg I."/>
            <person name="Brannstrom I.O."/>
            <person name="Guillou S."/>
            <person name="Cros-Aarteil S."/>
            <person name="Calhoun S."/>
            <person name="Haridas S."/>
            <person name="Kuo A."/>
            <person name="Mondo S."/>
            <person name="Pangilinan J."/>
            <person name="Riley R."/>
            <person name="LaButti K."/>
            <person name="Andreopoulos B."/>
            <person name="Lipzen A."/>
            <person name="Chen C."/>
            <person name="Yan M."/>
            <person name="Daum C."/>
            <person name="Ng V."/>
            <person name="Clum A."/>
            <person name="Steindorff A."/>
            <person name="Ohm R.A."/>
            <person name="Martin F."/>
            <person name="Silar P."/>
            <person name="Natvig D.O."/>
            <person name="Lalanne C."/>
            <person name="Gautier V."/>
            <person name="Ament-Velasquez S.L."/>
            <person name="Kruys A."/>
            <person name="Hutchinson M.I."/>
            <person name="Powell A.J."/>
            <person name="Barry K."/>
            <person name="Miller A.N."/>
            <person name="Grigoriev I.V."/>
            <person name="Debuchy R."/>
            <person name="Gladieux P."/>
            <person name="Hiltunen Thoren M."/>
            <person name="Johannesson H."/>
        </authorList>
    </citation>
    <scope>NUCLEOTIDE SEQUENCE</scope>
    <source>
        <strain evidence="8">CBS 315.58</strain>
    </source>
</reference>
<gene>
    <name evidence="8" type="ORF">QBC40DRAFT_274519</name>
</gene>
<keyword evidence="9" id="KW-1185">Reference proteome</keyword>
<evidence type="ECO:0000256" key="7">
    <source>
        <dbReference type="SAM" id="Phobius"/>
    </source>
</evidence>
<dbReference type="GO" id="GO:0016020">
    <property type="term" value="C:membrane"/>
    <property type="evidence" value="ECO:0007669"/>
    <property type="project" value="UniProtKB-SubCell"/>
</dbReference>
<reference evidence="8" key="2">
    <citation type="submission" date="2023-05" db="EMBL/GenBank/DDBJ databases">
        <authorList>
            <consortium name="Lawrence Berkeley National Laboratory"/>
            <person name="Steindorff A."/>
            <person name="Hensen N."/>
            <person name="Bonometti L."/>
            <person name="Westerberg I."/>
            <person name="Brannstrom I.O."/>
            <person name="Guillou S."/>
            <person name="Cros-Aarteil S."/>
            <person name="Calhoun S."/>
            <person name="Haridas S."/>
            <person name="Kuo A."/>
            <person name="Mondo S."/>
            <person name="Pangilinan J."/>
            <person name="Riley R."/>
            <person name="Labutti K."/>
            <person name="Andreopoulos B."/>
            <person name="Lipzen A."/>
            <person name="Chen C."/>
            <person name="Yanf M."/>
            <person name="Daum C."/>
            <person name="Ng V."/>
            <person name="Clum A."/>
            <person name="Ohm R."/>
            <person name="Martin F."/>
            <person name="Silar P."/>
            <person name="Natvig D."/>
            <person name="Lalanne C."/>
            <person name="Gautier V."/>
            <person name="Ament-Velasquez S.L."/>
            <person name="Kruys A."/>
            <person name="Hutchinson M.I."/>
            <person name="Powell A.J."/>
            <person name="Barry K."/>
            <person name="Miller A.N."/>
            <person name="Grigoriev I.V."/>
            <person name="Debuchy R."/>
            <person name="Gladieux P."/>
            <person name="Thoren M.H."/>
            <person name="Johannesson H."/>
        </authorList>
    </citation>
    <scope>NUCLEOTIDE SEQUENCE</scope>
    <source>
        <strain evidence="8">CBS 315.58</strain>
    </source>
</reference>
<proteinExistence type="inferred from homology"/>
<evidence type="ECO:0000256" key="4">
    <source>
        <dbReference type="ARBA" id="ARBA00022692"/>
    </source>
</evidence>
<dbReference type="InterPro" id="IPR039020">
    <property type="entry name" value="PaxB-like"/>
</dbReference>
<accession>A0AAN7AYF0</accession>
<evidence type="ECO:0000256" key="1">
    <source>
        <dbReference type="ARBA" id="ARBA00004141"/>
    </source>
</evidence>
<evidence type="ECO:0000313" key="9">
    <source>
        <dbReference type="Proteomes" id="UP001303160"/>
    </source>
</evidence>
<dbReference type="PANTHER" id="PTHR42038">
    <property type="match status" value="1"/>
</dbReference>
<organism evidence="8 9">
    <name type="scientific">Triangularia verruculosa</name>
    <dbReference type="NCBI Taxonomy" id="2587418"/>
    <lineage>
        <taxon>Eukaryota</taxon>
        <taxon>Fungi</taxon>
        <taxon>Dikarya</taxon>
        <taxon>Ascomycota</taxon>
        <taxon>Pezizomycotina</taxon>
        <taxon>Sordariomycetes</taxon>
        <taxon>Sordariomycetidae</taxon>
        <taxon>Sordariales</taxon>
        <taxon>Podosporaceae</taxon>
        <taxon>Triangularia</taxon>
    </lineage>
</organism>
<keyword evidence="6 7" id="KW-0472">Membrane</keyword>
<name>A0AAN7AYF0_9PEZI</name>
<feature type="transmembrane region" description="Helical" evidence="7">
    <location>
        <begin position="49"/>
        <end position="69"/>
    </location>
</feature>
<dbReference type="Pfam" id="PF25129">
    <property type="entry name" value="Pyr4-TMTC"/>
    <property type="match status" value="1"/>
</dbReference>
<evidence type="ECO:0000313" key="8">
    <source>
        <dbReference type="EMBL" id="KAK4203559.1"/>
    </source>
</evidence>
<feature type="transmembrane region" description="Helical" evidence="7">
    <location>
        <begin position="185"/>
        <end position="205"/>
    </location>
</feature>
<evidence type="ECO:0000256" key="6">
    <source>
        <dbReference type="ARBA" id="ARBA00023136"/>
    </source>
</evidence>
<sequence>MGSNDVPPPHVPAHVVPMCNLFLQAGGGLWTLSYILMVRESFKSRSYGMPLFAVALNFAWETVYALYVAESPLEKSVFSIWMVLDCGMVYGMMKFAKHEWKHAPSVANNIVPIFAVMTLVATAGHWTFAKWWIDNDMGRREGKFYRGVVGPDTTELGYWSAMVCQVYLSSSSLCQLVVRQHSGGVSWSIWGSRALGSVLGFYMVYGWEWYFWTEAHEYFMSPFGMFLWVTCLVSDCVYPFALWKIQKTEVLLADGRKVAANSVEANVMVKSD</sequence>
<feature type="transmembrane region" description="Helical" evidence="7">
    <location>
        <begin position="15"/>
        <end position="37"/>
    </location>
</feature>
<comment type="pathway">
    <text evidence="2">Secondary metabolite biosynthesis.</text>
</comment>
<protein>
    <submittedName>
        <fullName evidence="8">Uncharacterized protein</fullName>
    </submittedName>
</protein>
<comment type="subcellular location">
    <subcellularLocation>
        <location evidence="1">Membrane</location>
        <topology evidence="1">Multi-pass membrane protein</topology>
    </subcellularLocation>
</comment>